<keyword evidence="1" id="KW-0812">Transmembrane</keyword>
<proteinExistence type="predicted"/>
<dbReference type="STRING" id="1185876.BN8_03479"/>
<feature type="transmembrane region" description="Helical" evidence="1">
    <location>
        <begin position="96"/>
        <end position="119"/>
    </location>
</feature>
<feature type="transmembrane region" description="Helical" evidence="1">
    <location>
        <begin position="34"/>
        <end position="57"/>
    </location>
</feature>
<feature type="transmembrane region" description="Helical" evidence="1">
    <location>
        <begin position="131"/>
        <end position="150"/>
    </location>
</feature>
<dbReference type="OrthoDB" id="893172at2"/>
<comment type="caution">
    <text evidence="2">The sequence shown here is derived from an EMBL/GenBank/DDBJ whole genome shotgun (WGS) entry which is preliminary data.</text>
</comment>
<protein>
    <submittedName>
        <fullName evidence="2">Uncharacterized protein</fullName>
    </submittedName>
</protein>
<dbReference type="Proteomes" id="UP000009309">
    <property type="component" value="Unassembled WGS sequence"/>
</dbReference>
<evidence type="ECO:0000313" key="3">
    <source>
        <dbReference type="Proteomes" id="UP000009309"/>
    </source>
</evidence>
<dbReference type="RefSeq" id="WP_009282900.1">
    <property type="nucleotide sequence ID" value="NZ_CAIT01000006.1"/>
</dbReference>
<dbReference type="AlphaFoldDB" id="I2GK95"/>
<evidence type="ECO:0000256" key="1">
    <source>
        <dbReference type="SAM" id="Phobius"/>
    </source>
</evidence>
<dbReference type="eggNOG" id="ENOG50337XM">
    <property type="taxonomic scope" value="Bacteria"/>
</dbReference>
<reference evidence="2 3" key="1">
    <citation type="journal article" date="2012" name="J. Bacteriol.">
        <title>Genome Sequence of the Filamentous Bacterium Fibrisoma limi BUZ 3T.</title>
        <authorList>
            <person name="Filippini M."/>
            <person name="Qi W."/>
            <person name="Jaenicke S."/>
            <person name="Goesmann A."/>
            <person name="Smits T.H."/>
            <person name="Bagheri H.C."/>
        </authorList>
    </citation>
    <scope>NUCLEOTIDE SEQUENCE [LARGE SCALE GENOMIC DNA]</scope>
    <source>
        <strain evidence="3">BUZ 3T</strain>
    </source>
</reference>
<evidence type="ECO:0000313" key="2">
    <source>
        <dbReference type="EMBL" id="CCH54320.1"/>
    </source>
</evidence>
<sequence length="191" mass="21087">MNNKTLGILAMLGAPFMAIGVYVESQYKPLADSWWTGAWGILYITAWMGSMIALIRLGVAGNSRFGRVFPLIVLGTLTIANVSNVWQLVAPAYKPALFWALDMGWPLSNVLMLVFGIAVIAAHRLTGWQRFVPLLCGLWLPMALTTKFWIPTELGFNLTSAYSAVAWALLALVVLTTRRLKQPLLSPLPRL</sequence>
<keyword evidence="1" id="KW-0472">Membrane</keyword>
<feature type="transmembrane region" description="Helical" evidence="1">
    <location>
        <begin position="69"/>
        <end position="90"/>
    </location>
</feature>
<keyword evidence="3" id="KW-1185">Reference proteome</keyword>
<organism evidence="2 3">
    <name type="scientific">Fibrisoma limi BUZ 3</name>
    <dbReference type="NCBI Taxonomy" id="1185876"/>
    <lineage>
        <taxon>Bacteria</taxon>
        <taxon>Pseudomonadati</taxon>
        <taxon>Bacteroidota</taxon>
        <taxon>Cytophagia</taxon>
        <taxon>Cytophagales</taxon>
        <taxon>Spirosomataceae</taxon>
        <taxon>Fibrisoma</taxon>
    </lineage>
</organism>
<feature type="transmembrane region" description="Helical" evidence="1">
    <location>
        <begin position="156"/>
        <end position="175"/>
    </location>
</feature>
<dbReference type="EMBL" id="CAIT01000006">
    <property type="protein sequence ID" value="CCH54320.1"/>
    <property type="molecule type" value="Genomic_DNA"/>
</dbReference>
<keyword evidence="1" id="KW-1133">Transmembrane helix</keyword>
<name>I2GK95_9BACT</name>
<gene>
    <name evidence="2" type="ORF">BN8_03479</name>
</gene>
<accession>I2GK95</accession>